<sequence length="471" mass="52788">MNNKPLMDYSLGLTERTYKIAGDLELHVTVTSNPHNIPLDALFAMAARINKKRSFLFVSKVLGKHIPVNPYTSLLSGTTLAILLQEALQGTKLEEKVQLAVEGLVYSDKAETAYKAIMSERLPLKQPIAFIGFAETATAIGHAVYEAFGQGSHYLHTTREVIEESPSILQFQEEHSHATDHYGYSDNPAILAQPDILVLVDDEITTGRTSLNIIRDLQGKYPKKMYYVLALLDWRTEEDILQFAQLEQELHITVHVISLIRGNTKVVGSSESLPLQAPSPLPEGRTELLQISYVNQLFSHAPYAGNRPYLQHSGRFGLTPSNTAQLDRSITQTAELLKRKRTGNKALCVGTGEFMYIPMRIAAEMGSGVSYQSTTRSPIHVMEHGDYAVKYGHAFPSPEDEQVVHFFYNIPYGTYQELFLFMEREASPSSMEPILRILQAKGLHTLHIVFFSPQTVDWKEAKVWKLGNPDA</sequence>
<dbReference type="InterPro" id="IPR022537">
    <property type="entry name" value="TRSP_dom"/>
</dbReference>
<dbReference type="InterPro" id="IPR041688">
    <property type="entry name" value="PRTase_2"/>
</dbReference>
<dbReference type="Pfam" id="PF12500">
    <property type="entry name" value="TRSP"/>
    <property type="match status" value="1"/>
</dbReference>
<keyword evidence="4" id="KW-1185">Reference proteome</keyword>
<protein>
    <recommendedName>
        <fullName evidence="5">Adenine/guanine phosphoribosyltransferase</fullName>
    </recommendedName>
</protein>
<accession>A0ABN8GN20</accession>
<dbReference type="RefSeq" id="WP_236288943.1">
    <property type="nucleotide sequence ID" value="NZ_CAKMMW010000009.1"/>
</dbReference>
<gene>
    <name evidence="3" type="ORF">PAECIP111891_03401</name>
</gene>
<comment type="caution">
    <text evidence="3">The sequence shown here is derived from an EMBL/GenBank/DDBJ whole genome shotgun (WGS) entry which is preliminary data.</text>
</comment>
<evidence type="ECO:0000313" key="4">
    <source>
        <dbReference type="Proteomes" id="UP000838821"/>
    </source>
</evidence>
<dbReference type="EMBL" id="CAKMMW010000009">
    <property type="protein sequence ID" value="CAH1209768.1"/>
    <property type="molecule type" value="Genomic_DNA"/>
</dbReference>
<dbReference type="SUPFAM" id="SSF53271">
    <property type="entry name" value="PRTase-like"/>
    <property type="match status" value="1"/>
</dbReference>
<name>A0ABN8GN20_9BACL</name>
<dbReference type="Proteomes" id="UP000838821">
    <property type="component" value="Unassembled WGS sequence"/>
</dbReference>
<dbReference type="PIRSF" id="PIRSF020967">
    <property type="entry name" value="UCP020967"/>
    <property type="match status" value="1"/>
</dbReference>
<evidence type="ECO:0000259" key="2">
    <source>
        <dbReference type="Pfam" id="PF15609"/>
    </source>
</evidence>
<feature type="domain" description="Orotate phosphoribosyltransferase-like" evidence="2">
    <location>
        <begin position="42"/>
        <end position="263"/>
    </location>
</feature>
<dbReference type="Pfam" id="PF15609">
    <property type="entry name" value="PRTase_2"/>
    <property type="match status" value="1"/>
</dbReference>
<evidence type="ECO:0008006" key="5">
    <source>
        <dbReference type="Google" id="ProtNLM"/>
    </source>
</evidence>
<dbReference type="InterPro" id="IPR029057">
    <property type="entry name" value="PRTase-like"/>
</dbReference>
<organism evidence="3 4">
    <name type="scientific">Paenibacillus allorhizoplanae</name>
    <dbReference type="NCBI Taxonomy" id="2905648"/>
    <lineage>
        <taxon>Bacteria</taxon>
        <taxon>Bacillati</taxon>
        <taxon>Bacillota</taxon>
        <taxon>Bacilli</taxon>
        <taxon>Bacillales</taxon>
        <taxon>Paenibacillaceae</taxon>
        <taxon>Paenibacillus</taxon>
    </lineage>
</organism>
<dbReference type="CDD" id="cd06223">
    <property type="entry name" value="PRTases_typeI"/>
    <property type="match status" value="1"/>
</dbReference>
<evidence type="ECO:0000259" key="1">
    <source>
        <dbReference type="Pfam" id="PF12500"/>
    </source>
</evidence>
<dbReference type="InterPro" id="IPR000836">
    <property type="entry name" value="PRTase_dom"/>
</dbReference>
<reference evidence="3" key="1">
    <citation type="submission" date="2022-01" db="EMBL/GenBank/DDBJ databases">
        <authorList>
            <person name="Criscuolo A."/>
        </authorList>
    </citation>
    <scope>NUCLEOTIDE SEQUENCE</scope>
    <source>
        <strain evidence="3">CIP111891</strain>
    </source>
</reference>
<evidence type="ECO:0000313" key="3">
    <source>
        <dbReference type="EMBL" id="CAH1209768.1"/>
    </source>
</evidence>
<proteinExistence type="predicted"/>
<feature type="domain" description="TRSP" evidence="1">
    <location>
        <begin position="313"/>
        <end position="437"/>
    </location>
</feature>
<dbReference type="InterPro" id="IPR011214">
    <property type="entry name" value="UCP020967"/>
</dbReference>